<evidence type="ECO:0000313" key="6">
    <source>
        <dbReference type="EMBL" id="MDP9860903.1"/>
    </source>
</evidence>
<dbReference type="InterPro" id="IPR003593">
    <property type="entry name" value="AAA+_ATPase"/>
</dbReference>
<dbReference type="InterPro" id="IPR027417">
    <property type="entry name" value="P-loop_NTPase"/>
</dbReference>
<dbReference type="Gene3D" id="2.40.50.100">
    <property type="match status" value="1"/>
</dbReference>
<evidence type="ECO:0000256" key="1">
    <source>
        <dbReference type="ARBA" id="ARBA00022448"/>
    </source>
</evidence>
<dbReference type="InterPro" id="IPR013611">
    <property type="entry name" value="Transp-assoc_OB_typ2"/>
</dbReference>
<evidence type="ECO:0000256" key="3">
    <source>
        <dbReference type="ARBA" id="ARBA00022840"/>
    </source>
</evidence>
<dbReference type="InterPro" id="IPR017871">
    <property type="entry name" value="ABC_transporter-like_CS"/>
</dbReference>
<comment type="caution">
    <text evidence="6">The sequence shown here is derived from an EMBL/GenBank/DDBJ whole genome shotgun (WGS) entry which is preliminary data.</text>
</comment>
<gene>
    <name evidence="6" type="ORF">J2S55_000162</name>
</gene>
<evidence type="ECO:0000256" key="2">
    <source>
        <dbReference type="ARBA" id="ARBA00022741"/>
    </source>
</evidence>
<feature type="domain" description="ABC transporter" evidence="5">
    <location>
        <begin position="2"/>
        <end position="232"/>
    </location>
</feature>
<dbReference type="Pfam" id="PF00005">
    <property type="entry name" value="ABC_tran"/>
    <property type="match status" value="1"/>
</dbReference>
<feature type="compositionally biased region" description="Low complexity" evidence="4">
    <location>
        <begin position="390"/>
        <end position="408"/>
    </location>
</feature>
<dbReference type="GO" id="GO:0005524">
    <property type="term" value="F:ATP binding"/>
    <property type="evidence" value="ECO:0007669"/>
    <property type="project" value="UniProtKB-KW"/>
</dbReference>
<dbReference type="Proteomes" id="UP001230426">
    <property type="component" value="Unassembled WGS sequence"/>
</dbReference>
<dbReference type="Pfam" id="PF08402">
    <property type="entry name" value="TOBE_2"/>
    <property type="match status" value="1"/>
</dbReference>
<dbReference type="SUPFAM" id="SSF52540">
    <property type="entry name" value="P-loop containing nucleoside triphosphate hydrolases"/>
    <property type="match status" value="1"/>
</dbReference>
<dbReference type="SUPFAM" id="SSF50331">
    <property type="entry name" value="MOP-like"/>
    <property type="match status" value="1"/>
</dbReference>
<sequence length="540" mass="56258">MLQITGVSRRFGDVTALSEISLEIRQGEFFALLGPSGCGKTTLLRILAGFESPDSGTVTLDGADLLSQAAHRRPVNLMFQSYALFPHMSVAKNIAYGLEREKLPKAEIRERVEEVLEKVGLSAMAKRRPQQLSGGQRQRVALARAIVKRPRLLLLDEPLSALDKKVRAEMQLELKRLQHEVGITFVVVTHDQEEAMSLADRIAVFSAGKVEQVDAPVTLYERPRTPFVADFVGANNLFEGKACADGLSSDALGVLPGLSDLEEGAPALLAVRPERLRLVSWTPADTEDETAEETVAEDATPEGESVEETAAGAEGADGTEDADDTEGAEGDEGAEAAEDAEGTQDAAGDESAESSEDAEGVESAEDVKDAESAEDVKDADAETAEDTEAAEGTQDAADAEGVGSAEGAEAAEDAADAEDVESAEDVKDAEDVEDAGGVESAEEAADADAEDPEGAEDAEDAEGVEDAGGAEAAVSPVAGEGVLRGKVADVSFYGGISHVSVQVDGRPTPVLVATQGATQVQAGSSVALTWAAEDGVLIPQ</sequence>
<dbReference type="EMBL" id="JAUSRB010000001">
    <property type="protein sequence ID" value="MDP9860903.1"/>
    <property type="molecule type" value="Genomic_DNA"/>
</dbReference>
<dbReference type="InterPro" id="IPR050093">
    <property type="entry name" value="ABC_SmlMolc_Importer"/>
</dbReference>
<protein>
    <submittedName>
        <fullName evidence="6">Spermidine/putrescine transport system ATP-binding protein</fullName>
    </submittedName>
</protein>
<keyword evidence="7" id="KW-1185">Reference proteome</keyword>
<feature type="compositionally biased region" description="Basic and acidic residues" evidence="4">
    <location>
        <begin position="365"/>
        <end position="380"/>
    </location>
</feature>
<organism evidence="6 7">
    <name type="scientific">Streptosporangium brasiliense</name>
    <dbReference type="NCBI Taxonomy" id="47480"/>
    <lineage>
        <taxon>Bacteria</taxon>
        <taxon>Bacillati</taxon>
        <taxon>Actinomycetota</taxon>
        <taxon>Actinomycetes</taxon>
        <taxon>Streptosporangiales</taxon>
        <taxon>Streptosporangiaceae</taxon>
        <taxon>Streptosporangium</taxon>
    </lineage>
</organism>
<keyword evidence="3 6" id="KW-0067">ATP-binding</keyword>
<dbReference type="InterPro" id="IPR008995">
    <property type="entry name" value="Mo/tungstate-bd_C_term_dom"/>
</dbReference>
<keyword evidence="2" id="KW-0547">Nucleotide-binding</keyword>
<feature type="region of interest" description="Disordered" evidence="4">
    <location>
        <begin position="280"/>
        <end position="479"/>
    </location>
</feature>
<keyword evidence="1" id="KW-0813">Transport</keyword>
<dbReference type="PANTHER" id="PTHR42781:SF4">
    <property type="entry name" value="SPERMIDINE_PUTRESCINE IMPORT ATP-BINDING PROTEIN POTA"/>
    <property type="match status" value="1"/>
</dbReference>
<dbReference type="Gene3D" id="3.40.50.300">
    <property type="entry name" value="P-loop containing nucleotide triphosphate hydrolases"/>
    <property type="match status" value="1"/>
</dbReference>
<dbReference type="SMART" id="SM00382">
    <property type="entry name" value="AAA"/>
    <property type="match status" value="1"/>
</dbReference>
<dbReference type="PROSITE" id="PS00211">
    <property type="entry name" value="ABC_TRANSPORTER_1"/>
    <property type="match status" value="1"/>
</dbReference>
<proteinExistence type="predicted"/>
<evidence type="ECO:0000259" key="5">
    <source>
        <dbReference type="PROSITE" id="PS50893"/>
    </source>
</evidence>
<evidence type="ECO:0000313" key="7">
    <source>
        <dbReference type="Proteomes" id="UP001230426"/>
    </source>
</evidence>
<dbReference type="RefSeq" id="WP_370879583.1">
    <property type="nucleotide sequence ID" value="NZ_JAUSRB010000001.1"/>
</dbReference>
<feature type="compositionally biased region" description="Acidic residues" evidence="4">
    <location>
        <begin position="317"/>
        <end position="364"/>
    </location>
</feature>
<dbReference type="InterPro" id="IPR003439">
    <property type="entry name" value="ABC_transporter-like_ATP-bd"/>
</dbReference>
<dbReference type="PROSITE" id="PS50893">
    <property type="entry name" value="ABC_TRANSPORTER_2"/>
    <property type="match status" value="1"/>
</dbReference>
<evidence type="ECO:0000256" key="4">
    <source>
        <dbReference type="SAM" id="MobiDB-lite"/>
    </source>
</evidence>
<name>A0ABT9QVA4_9ACTN</name>
<feature type="compositionally biased region" description="Acidic residues" evidence="4">
    <location>
        <begin position="285"/>
        <end position="307"/>
    </location>
</feature>
<feature type="compositionally biased region" description="Acidic residues" evidence="4">
    <location>
        <begin position="409"/>
        <end position="465"/>
    </location>
</feature>
<reference evidence="6 7" key="1">
    <citation type="submission" date="2023-07" db="EMBL/GenBank/DDBJ databases">
        <title>Sequencing the genomes of 1000 actinobacteria strains.</title>
        <authorList>
            <person name="Klenk H.-P."/>
        </authorList>
    </citation>
    <scope>NUCLEOTIDE SEQUENCE [LARGE SCALE GENOMIC DNA]</scope>
    <source>
        <strain evidence="6 7">DSM 44109</strain>
    </source>
</reference>
<accession>A0ABT9QVA4</accession>
<dbReference type="PANTHER" id="PTHR42781">
    <property type="entry name" value="SPERMIDINE/PUTRESCINE IMPORT ATP-BINDING PROTEIN POTA"/>
    <property type="match status" value="1"/>
</dbReference>